<organism evidence="11 12">
    <name type="scientific">Pigmentiphaga soli</name>
    <dbReference type="NCBI Taxonomy" id="1007095"/>
    <lineage>
        <taxon>Bacteria</taxon>
        <taxon>Pseudomonadati</taxon>
        <taxon>Pseudomonadota</taxon>
        <taxon>Betaproteobacteria</taxon>
        <taxon>Burkholderiales</taxon>
        <taxon>Alcaligenaceae</taxon>
        <taxon>Pigmentiphaga</taxon>
    </lineage>
</organism>
<evidence type="ECO:0000256" key="5">
    <source>
        <dbReference type="ARBA" id="ARBA00023014"/>
    </source>
</evidence>
<dbReference type="InterPro" id="IPR058579">
    <property type="entry name" value="IspG_C"/>
</dbReference>
<dbReference type="InterPro" id="IPR045854">
    <property type="entry name" value="NO2/SO3_Rdtase_4Fe4S_sf"/>
</dbReference>
<feature type="binding site" evidence="7">
    <location>
        <position position="318"/>
    </location>
    <ligand>
        <name>[4Fe-4S] cluster</name>
        <dbReference type="ChEBI" id="CHEBI:49883"/>
    </ligand>
</feature>
<comment type="caution">
    <text evidence="11">The sequence shown here is derived from an EMBL/GenBank/DDBJ whole genome shotgun (WGS) entry which is preliminary data.</text>
</comment>
<dbReference type="EMBL" id="BAABFO010000013">
    <property type="protein sequence ID" value="GAA4335527.1"/>
    <property type="molecule type" value="Genomic_DNA"/>
</dbReference>
<keyword evidence="2 7" id="KW-0479">Metal-binding</keyword>
<name>A0ABP8H871_9BURK</name>
<dbReference type="NCBIfam" id="NF001540">
    <property type="entry name" value="PRK00366.1"/>
    <property type="match status" value="1"/>
</dbReference>
<keyword evidence="12" id="KW-1185">Reference proteome</keyword>
<dbReference type="Pfam" id="PF26540">
    <property type="entry name" value="GcpE_C"/>
    <property type="match status" value="1"/>
</dbReference>
<dbReference type="HAMAP" id="MF_00159">
    <property type="entry name" value="IspG"/>
    <property type="match status" value="1"/>
</dbReference>
<evidence type="ECO:0000259" key="9">
    <source>
        <dbReference type="Pfam" id="PF04551"/>
    </source>
</evidence>
<comment type="cofactor">
    <cofactor evidence="7">
        <name>[4Fe-4S] cluster</name>
        <dbReference type="ChEBI" id="CHEBI:49883"/>
    </cofactor>
    <text evidence="7">Binds 1 [4Fe-4S] cluster.</text>
</comment>
<dbReference type="Pfam" id="PF04551">
    <property type="entry name" value="GcpE"/>
    <property type="match status" value="1"/>
</dbReference>
<keyword evidence="6 7" id="KW-0414">Isoprene biosynthesis</keyword>
<evidence type="ECO:0000256" key="3">
    <source>
        <dbReference type="ARBA" id="ARBA00023002"/>
    </source>
</evidence>
<evidence type="ECO:0000313" key="11">
    <source>
        <dbReference type="EMBL" id="GAA4335527.1"/>
    </source>
</evidence>
<dbReference type="InterPro" id="IPR004588">
    <property type="entry name" value="IspG_bac-typ"/>
</dbReference>
<feature type="binding site" evidence="7">
    <location>
        <position position="364"/>
    </location>
    <ligand>
        <name>[4Fe-4S] cluster</name>
        <dbReference type="ChEBI" id="CHEBI:49883"/>
    </ligand>
</feature>
<dbReference type="SUPFAM" id="SSF56014">
    <property type="entry name" value="Nitrite and sulphite reductase 4Fe-4S domain-like"/>
    <property type="match status" value="1"/>
</dbReference>
<dbReference type="InterPro" id="IPR011005">
    <property type="entry name" value="Dihydropteroate_synth-like_sf"/>
</dbReference>
<comment type="function">
    <text evidence="7">Converts 2C-methyl-D-erythritol 2,4-cyclodiphosphate (ME-2,4cPP) into 1-hydroxy-2-methyl-2-(E)-butenyl 4-diphosphate.</text>
</comment>
<dbReference type="PANTHER" id="PTHR30454">
    <property type="entry name" value="4-HYDROXY-3-METHYLBUT-2-EN-1-YL DIPHOSPHATE SYNTHASE"/>
    <property type="match status" value="1"/>
</dbReference>
<dbReference type="PANTHER" id="PTHR30454:SF0">
    <property type="entry name" value="4-HYDROXY-3-METHYLBUT-2-EN-1-YL DIPHOSPHATE SYNTHASE (FERREDOXIN), CHLOROPLASTIC"/>
    <property type="match status" value="1"/>
</dbReference>
<evidence type="ECO:0000256" key="2">
    <source>
        <dbReference type="ARBA" id="ARBA00022723"/>
    </source>
</evidence>
<keyword evidence="4 7" id="KW-0408">Iron</keyword>
<dbReference type="InterPro" id="IPR058578">
    <property type="entry name" value="IspG_TIM"/>
</dbReference>
<feature type="domain" description="IspG C-terminal" evidence="10">
    <location>
        <begin position="315"/>
        <end position="416"/>
    </location>
</feature>
<evidence type="ECO:0000256" key="1">
    <source>
        <dbReference type="ARBA" id="ARBA00022485"/>
    </source>
</evidence>
<feature type="domain" description="IspG TIM-barrel" evidence="9">
    <location>
        <begin position="36"/>
        <end position="299"/>
    </location>
</feature>
<dbReference type="RefSeq" id="WP_345250558.1">
    <property type="nucleotide sequence ID" value="NZ_BAABFO010000013.1"/>
</dbReference>
<dbReference type="NCBIfam" id="TIGR00612">
    <property type="entry name" value="ispG_gcpE"/>
    <property type="match status" value="1"/>
</dbReference>
<evidence type="ECO:0000256" key="7">
    <source>
        <dbReference type="HAMAP-Rule" id="MF_00159"/>
    </source>
</evidence>
<evidence type="ECO:0000256" key="4">
    <source>
        <dbReference type="ARBA" id="ARBA00023004"/>
    </source>
</evidence>
<dbReference type="Proteomes" id="UP001501671">
    <property type="component" value="Unassembled WGS sequence"/>
</dbReference>
<comment type="pathway">
    <text evidence="7">Isoprenoid biosynthesis; isopentenyl diphosphate biosynthesis via DXP pathway; isopentenyl diphosphate from 1-deoxy-D-xylulose 5-phosphate: step 5/6.</text>
</comment>
<proteinExistence type="inferred from homology"/>
<gene>
    <name evidence="7 11" type="primary">ispG</name>
    <name evidence="11" type="ORF">GCM10023144_28960</name>
</gene>
<feature type="binding site" evidence="7">
    <location>
        <position position="321"/>
    </location>
    <ligand>
        <name>[4Fe-4S] cluster</name>
        <dbReference type="ChEBI" id="CHEBI:49883"/>
    </ligand>
</feature>
<dbReference type="PIRSF" id="PIRSF004640">
    <property type="entry name" value="IspG"/>
    <property type="match status" value="1"/>
</dbReference>
<sequence>MTEPTSFFESGREPEPAGPAPRRRTREVRIAWDDTVVAVGGDAPVMVQSMTNTDTADAVATAIQVKELALAGSEVVRITVNTTEAAREVPAIREQLDRMGVKVPLVGDFHYNGHKLLTQFPDCAQALSKYRINPGNMGAGRKRDDNFAQMIEVACRHEKPVRIGVNWGSLDQDLLARMMDDNGRRAAPWDAQAVMREALVVSAIDNARRAEALGLPGDRIVLSCKVSNAQDLIAVYRDLGKRCDYPLHLGLTEAGMGSKGIVASTAAMGVLLQEGIGDTIRVSLTPEPNGDRAKEVVVAQEILQSLGLRAFAPMVVACPGCGRTSSTVFQELADSIQRYLRAQMPVWRLRYPGVESMHVAVMGCVVNGPGESKFADIGISLPGTGEQPVAPVFIDGRRTVTLKGERIAEEFQALVEDYVARRYGEGAAARA</sequence>
<protein>
    <recommendedName>
        <fullName evidence="7">4-hydroxy-3-methylbut-2-en-1-yl diphosphate synthase (flavodoxin)</fullName>
        <ecNumber evidence="7">1.17.7.3</ecNumber>
    </recommendedName>
    <alternativeName>
        <fullName evidence="7">1-hydroxy-2-methyl-2-(E)-butenyl 4-diphosphate synthase</fullName>
    </alternativeName>
</protein>
<dbReference type="EC" id="1.17.7.3" evidence="7"/>
<evidence type="ECO:0000313" key="12">
    <source>
        <dbReference type="Proteomes" id="UP001501671"/>
    </source>
</evidence>
<evidence type="ECO:0000256" key="8">
    <source>
        <dbReference type="SAM" id="MobiDB-lite"/>
    </source>
</evidence>
<dbReference type="Gene3D" id="3.20.20.20">
    <property type="entry name" value="Dihydropteroate synthase-like"/>
    <property type="match status" value="1"/>
</dbReference>
<dbReference type="InterPro" id="IPR016425">
    <property type="entry name" value="IspG_bac"/>
</dbReference>
<keyword evidence="3 7" id="KW-0560">Oxidoreductase</keyword>
<comment type="similarity">
    <text evidence="7">Belongs to the IspG family.</text>
</comment>
<feature type="region of interest" description="Disordered" evidence="8">
    <location>
        <begin position="1"/>
        <end position="24"/>
    </location>
</feature>
<feature type="binding site" evidence="7">
    <location>
        <position position="371"/>
    </location>
    <ligand>
        <name>[4Fe-4S] cluster</name>
        <dbReference type="ChEBI" id="CHEBI:49883"/>
    </ligand>
</feature>
<evidence type="ECO:0000259" key="10">
    <source>
        <dbReference type="Pfam" id="PF26540"/>
    </source>
</evidence>
<keyword evidence="1 7" id="KW-0004">4Fe-4S</keyword>
<dbReference type="Gene3D" id="3.30.413.10">
    <property type="entry name" value="Sulfite Reductase Hemoprotein, domain 1"/>
    <property type="match status" value="1"/>
</dbReference>
<evidence type="ECO:0000256" key="6">
    <source>
        <dbReference type="ARBA" id="ARBA00023229"/>
    </source>
</evidence>
<keyword evidence="5 7" id="KW-0411">Iron-sulfur</keyword>
<reference evidence="12" key="1">
    <citation type="journal article" date="2019" name="Int. J. Syst. Evol. Microbiol.">
        <title>The Global Catalogue of Microorganisms (GCM) 10K type strain sequencing project: providing services to taxonomists for standard genome sequencing and annotation.</title>
        <authorList>
            <consortium name="The Broad Institute Genomics Platform"/>
            <consortium name="The Broad Institute Genome Sequencing Center for Infectious Disease"/>
            <person name="Wu L."/>
            <person name="Ma J."/>
        </authorList>
    </citation>
    <scope>NUCLEOTIDE SEQUENCE [LARGE SCALE GENOMIC DNA]</scope>
    <source>
        <strain evidence="12">JCM 17666</strain>
    </source>
</reference>
<accession>A0ABP8H871</accession>
<comment type="catalytic activity">
    <reaction evidence="7">
        <text>(2E)-4-hydroxy-3-methylbut-2-enyl diphosphate + oxidized [flavodoxin] + H2O + 2 H(+) = 2-C-methyl-D-erythritol 2,4-cyclic diphosphate + reduced [flavodoxin]</text>
        <dbReference type="Rhea" id="RHEA:43604"/>
        <dbReference type="Rhea" id="RHEA-COMP:10622"/>
        <dbReference type="Rhea" id="RHEA-COMP:10623"/>
        <dbReference type="ChEBI" id="CHEBI:15377"/>
        <dbReference type="ChEBI" id="CHEBI:15378"/>
        <dbReference type="ChEBI" id="CHEBI:57618"/>
        <dbReference type="ChEBI" id="CHEBI:58210"/>
        <dbReference type="ChEBI" id="CHEBI:58483"/>
        <dbReference type="ChEBI" id="CHEBI:128753"/>
        <dbReference type="EC" id="1.17.7.3"/>
    </reaction>
</comment>